<proteinExistence type="predicted"/>
<accession>A0A8S1T6M4</accession>
<dbReference type="AlphaFoldDB" id="A0A8S1T6M4"/>
<dbReference type="EMBL" id="CAJJDP010000019">
    <property type="protein sequence ID" value="CAD8146664.1"/>
    <property type="molecule type" value="Genomic_DNA"/>
</dbReference>
<reference evidence="2" key="1">
    <citation type="submission" date="2021-01" db="EMBL/GenBank/DDBJ databases">
        <authorList>
            <consortium name="Genoscope - CEA"/>
            <person name="William W."/>
        </authorList>
    </citation>
    <scope>NUCLEOTIDE SEQUENCE</scope>
</reference>
<keyword evidence="3" id="KW-1185">Reference proteome</keyword>
<evidence type="ECO:0000313" key="2">
    <source>
        <dbReference type="EMBL" id="CAD8146664.1"/>
    </source>
</evidence>
<protein>
    <recommendedName>
        <fullName evidence="4">Transmembrane protein</fullName>
    </recommendedName>
</protein>
<keyword evidence="1" id="KW-0472">Membrane</keyword>
<organism evidence="2 3">
    <name type="scientific">Paramecium octaurelia</name>
    <dbReference type="NCBI Taxonomy" id="43137"/>
    <lineage>
        <taxon>Eukaryota</taxon>
        <taxon>Sar</taxon>
        <taxon>Alveolata</taxon>
        <taxon>Ciliophora</taxon>
        <taxon>Intramacronucleata</taxon>
        <taxon>Oligohymenophorea</taxon>
        <taxon>Peniculida</taxon>
        <taxon>Parameciidae</taxon>
        <taxon>Paramecium</taxon>
    </lineage>
</organism>
<keyword evidence="1" id="KW-1133">Transmembrane helix</keyword>
<evidence type="ECO:0000313" key="3">
    <source>
        <dbReference type="Proteomes" id="UP000683925"/>
    </source>
</evidence>
<evidence type="ECO:0000256" key="1">
    <source>
        <dbReference type="SAM" id="Phobius"/>
    </source>
</evidence>
<evidence type="ECO:0008006" key="4">
    <source>
        <dbReference type="Google" id="ProtNLM"/>
    </source>
</evidence>
<gene>
    <name evidence="2" type="ORF">POCTA_138.1.T0190025</name>
</gene>
<feature type="transmembrane region" description="Helical" evidence="1">
    <location>
        <begin position="176"/>
        <end position="198"/>
    </location>
</feature>
<keyword evidence="1" id="KW-0812">Transmembrane</keyword>
<name>A0A8S1T6M4_PAROT</name>
<comment type="caution">
    <text evidence="2">The sequence shown here is derived from an EMBL/GenBank/DDBJ whole genome shotgun (WGS) entry which is preliminary data.</text>
</comment>
<sequence length="242" mass="29264">MRLDSRRDISEDQVHIHHSYFPRSKDLYISTFELLMNPNQNASSLSFSFFVIIIFIFKNSYYDKDTLVEDKTLESYSQYNYRFEDQAEHLHDCYKIVLAKDDQQIEINFIYTSQCVYAQIQSFLSPNNLDPILNQSIKQYHKFNNILSELDLSTEKINISKYNFFRIWTKFPNRRVLIIILNTMNYLIFISNNLRYAIYFKSLMKNVYIFLYSNIIKLYFVDHTSQYLSNHISQFDQFQFKD</sequence>
<dbReference type="Proteomes" id="UP000683925">
    <property type="component" value="Unassembled WGS sequence"/>
</dbReference>